<protein>
    <recommendedName>
        <fullName evidence="4">DUF2232 domain-containing protein</fullName>
    </recommendedName>
</protein>
<evidence type="ECO:0000313" key="3">
    <source>
        <dbReference type="Proteomes" id="UP000178046"/>
    </source>
</evidence>
<evidence type="ECO:0008006" key="4">
    <source>
        <dbReference type="Google" id="ProtNLM"/>
    </source>
</evidence>
<evidence type="ECO:0000313" key="2">
    <source>
        <dbReference type="EMBL" id="OGF82817.1"/>
    </source>
</evidence>
<keyword evidence="1" id="KW-0472">Membrane</keyword>
<proteinExistence type="predicted"/>
<feature type="transmembrane region" description="Helical" evidence="1">
    <location>
        <begin position="110"/>
        <end position="132"/>
    </location>
</feature>
<name>A0A1F5X4L0_9BACT</name>
<feature type="transmembrane region" description="Helical" evidence="1">
    <location>
        <begin position="7"/>
        <end position="26"/>
    </location>
</feature>
<keyword evidence="1" id="KW-1133">Transmembrane helix</keyword>
<sequence length="251" mass="28372">MKIRDAVLSILLVLSATLSFWVWGAILEKPFLSLVILGYAVVFGLFLLLVKNKILFWVVPPLTLLPSVFFFMPEIYFLSGLVFGAASMLYAAELKREEEHSNLKILLKRVLGNSITTFFTGLAIFLSFIYYGTIYQNRDPAKLLLPESVFETTLKLAEPFLKDSIPGFNASDKKLSHALYELTYARINDYAKDYTGYIPVIAAISFFFALKTISVVFYFLSIAIIYILLKLFIMLGVVKKITAPAEQEILT</sequence>
<feature type="transmembrane region" description="Helical" evidence="1">
    <location>
        <begin position="32"/>
        <end position="50"/>
    </location>
</feature>
<feature type="transmembrane region" description="Helical" evidence="1">
    <location>
        <begin position="216"/>
        <end position="238"/>
    </location>
</feature>
<dbReference type="AlphaFoldDB" id="A0A1F5X4L0"/>
<accession>A0A1F5X4L0</accession>
<feature type="transmembrane region" description="Helical" evidence="1">
    <location>
        <begin position="62"/>
        <end position="90"/>
    </location>
</feature>
<evidence type="ECO:0000256" key="1">
    <source>
        <dbReference type="SAM" id="Phobius"/>
    </source>
</evidence>
<dbReference type="EMBL" id="MFIA01000014">
    <property type="protein sequence ID" value="OGF82817.1"/>
    <property type="molecule type" value="Genomic_DNA"/>
</dbReference>
<keyword evidence="1" id="KW-0812">Transmembrane</keyword>
<dbReference type="Proteomes" id="UP000178046">
    <property type="component" value="Unassembled WGS sequence"/>
</dbReference>
<organism evidence="2 3">
    <name type="scientific">Candidatus Giovannonibacteria bacterium RIFCSPLOWO2_01_FULL_44_16</name>
    <dbReference type="NCBI Taxonomy" id="1798348"/>
    <lineage>
        <taxon>Bacteria</taxon>
        <taxon>Candidatus Giovannoniibacteriota</taxon>
    </lineage>
</organism>
<feature type="transmembrane region" description="Helical" evidence="1">
    <location>
        <begin position="194"/>
        <end position="210"/>
    </location>
</feature>
<reference evidence="2 3" key="1">
    <citation type="journal article" date="2016" name="Nat. Commun.">
        <title>Thousands of microbial genomes shed light on interconnected biogeochemical processes in an aquifer system.</title>
        <authorList>
            <person name="Anantharaman K."/>
            <person name="Brown C.T."/>
            <person name="Hug L.A."/>
            <person name="Sharon I."/>
            <person name="Castelle C.J."/>
            <person name="Probst A.J."/>
            <person name="Thomas B.C."/>
            <person name="Singh A."/>
            <person name="Wilkins M.J."/>
            <person name="Karaoz U."/>
            <person name="Brodie E.L."/>
            <person name="Williams K.H."/>
            <person name="Hubbard S.S."/>
            <person name="Banfield J.F."/>
        </authorList>
    </citation>
    <scope>NUCLEOTIDE SEQUENCE [LARGE SCALE GENOMIC DNA]</scope>
</reference>
<comment type="caution">
    <text evidence="2">The sequence shown here is derived from an EMBL/GenBank/DDBJ whole genome shotgun (WGS) entry which is preliminary data.</text>
</comment>
<gene>
    <name evidence="2" type="ORF">A2924_01300</name>
</gene>